<dbReference type="VEuPathDB" id="GiardiaDB:QR46_4358"/>
<evidence type="ECO:0000256" key="2">
    <source>
        <dbReference type="SAM" id="MobiDB-lite"/>
    </source>
</evidence>
<dbReference type="Pfam" id="PF02151">
    <property type="entry name" value="UVR"/>
    <property type="match status" value="1"/>
</dbReference>
<feature type="compositionally biased region" description="Polar residues" evidence="2">
    <location>
        <begin position="289"/>
        <end position="315"/>
    </location>
</feature>
<dbReference type="AlphaFoldDB" id="A0A132NNK1"/>
<dbReference type="PANTHER" id="PTHR47026">
    <property type="entry name" value="PIGMENTOSA GTPASE REGULATOR-LIKE PROTEIN, PUTATIVE-RELATED"/>
    <property type="match status" value="1"/>
</dbReference>
<feature type="compositionally biased region" description="Polar residues" evidence="2">
    <location>
        <begin position="244"/>
        <end position="263"/>
    </location>
</feature>
<dbReference type="OrthoDB" id="10251737at2759"/>
<dbReference type="Proteomes" id="UP000070089">
    <property type="component" value="Unassembled WGS sequence"/>
</dbReference>
<feature type="domain" description="UVR" evidence="3">
    <location>
        <begin position="12"/>
        <end position="47"/>
    </location>
</feature>
<dbReference type="PANTHER" id="PTHR47026:SF2">
    <property type="entry name" value="FLAGELLAR ASSOCIATED PROTEIN"/>
    <property type="match status" value="1"/>
</dbReference>
<feature type="region of interest" description="Disordered" evidence="2">
    <location>
        <begin position="242"/>
        <end position="367"/>
    </location>
</feature>
<evidence type="ECO:0000256" key="1">
    <source>
        <dbReference type="SAM" id="Coils"/>
    </source>
</evidence>
<accession>A0A132NNK1</accession>
<dbReference type="SUPFAM" id="SSF46600">
    <property type="entry name" value="C-terminal UvrC-binding domain of UvrB"/>
    <property type="match status" value="1"/>
</dbReference>
<dbReference type="InterPro" id="IPR001943">
    <property type="entry name" value="UVR_dom"/>
</dbReference>
<name>A0A132NNK1_GIAIN</name>
<feature type="compositionally biased region" description="Low complexity" evidence="2">
    <location>
        <begin position="265"/>
        <end position="280"/>
    </location>
</feature>
<evidence type="ECO:0000313" key="4">
    <source>
        <dbReference type="EMBL" id="KWX11675.1"/>
    </source>
</evidence>
<evidence type="ECO:0000313" key="5">
    <source>
        <dbReference type="Proteomes" id="UP000070089"/>
    </source>
</evidence>
<dbReference type="Gene3D" id="4.10.860.10">
    <property type="entry name" value="UVR domain"/>
    <property type="match status" value="1"/>
</dbReference>
<dbReference type="PROSITE" id="PS50151">
    <property type="entry name" value="UVR"/>
    <property type="match status" value="1"/>
</dbReference>
<reference evidence="4 5" key="1">
    <citation type="journal article" date="2015" name="Mol. Biochem. Parasitol.">
        <title>Identification of polymorphic genes for use in assemblage B genotyping assays through comparative genomics of multiple assemblage B Giardia duodenalis isolates.</title>
        <authorList>
            <person name="Wielinga C."/>
            <person name="Thompson R.C."/>
            <person name="Monis P."/>
            <person name="Ryan U."/>
        </authorList>
    </citation>
    <scope>NUCLEOTIDE SEQUENCE [LARGE SCALE GENOMIC DNA]</scope>
    <source>
        <strain evidence="4 5">BAH15c1</strain>
    </source>
</reference>
<feature type="coiled-coil region" evidence="1">
    <location>
        <begin position="57"/>
        <end position="99"/>
    </location>
</feature>
<organism evidence="4 5">
    <name type="scientific">Giardia duodenalis assemblage B</name>
    <dbReference type="NCBI Taxonomy" id="1394984"/>
    <lineage>
        <taxon>Eukaryota</taxon>
        <taxon>Metamonada</taxon>
        <taxon>Diplomonadida</taxon>
        <taxon>Hexamitidae</taxon>
        <taxon>Giardiinae</taxon>
        <taxon>Giardia</taxon>
    </lineage>
</organism>
<evidence type="ECO:0000259" key="3">
    <source>
        <dbReference type="PROSITE" id="PS50151"/>
    </source>
</evidence>
<dbReference type="EMBL" id="JXTI01000164">
    <property type="protein sequence ID" value="KWX11675.1"/>
    <property type="molecule type" value="Genomic_DNA"/>
</dbReference>
<keyword evidence="1" id="KW-0175">Coiled coil</keyword>
<proteinExistence type="predicted"/>
<dbReference type="InterPro" id="IPR036876">
    <property type="entry name" value="UVR_dom_sf"/>
</dbReference>
<gene>
    <name evidence="4" type="ORF">QR46_4358</name>
</gene>
<comment type="caution">
    <text evidence="4">The sequence shown here is derived from an EMBL/GenBank/DDBJ whole genome shotgun (WGS) entry which is preliminary data.</text>
</comment>
<protein>
    <recommendedName>
        <fullName evidence="3">UVR domain-containing protein</fullName>
    </recommendedName>
</protein>
<sequence length="367" mass="41069">MADFGLEASNIASTIATLKQRMQEAVDAQDYVLAAKIRDQIGELAKSQQEDMVNMQKSQYNDECRRIEQQYELELERFNRTWEERLLAFENKARAKRDELEIEYNYELKNGESAFQRAPVKFSAALLNLREKQISAGRTGHFEEAIILKREADAMEAEEIQAHEKLQDFLEQQGSEPIHKRFEIRKNSLEQRIEAGKVDIMTRWAADLEALQKHFEALKRHEANKIFTTLNPKQRMTLDDTKNHTSQLKQTIKTAKSPLTSYIKSGPRSSSRSTSRSGSRACTLCQGAIPSSATMTPSRAGSTSRARIPTSTSTVERMRVSKASPGAASRTNLGSRTGRMNLGASQTVSTPGRIGGVSPSGLQTISP</sequence>